<gene>
    <name evidence="2" type="ORF">ODALV1_LOCUS20462</name>
</gene>
<evidence type="ECO:0000259" key="1">
    <source>
        <dbReference type="PROSITE" id="PS50017"/>
    </source>
</evidence>
<evidence type="ECO:0000313" key="2">
    <source>
        <dbReference type="EMBL" id="CAL8124101.1"/>
    </source>
</evidence>
<dbReference type="EMBL" id="CAXLJM020000068">
    <property type="protein sequence ID" value="CAL8124101.1"/>
    <property type="molecule type" value="Genomic_DNA"/>
</dbReference>
<dbReference type="Pfam" id="PF00531">
    <property type="entry name" value="Death"/>
    <property type="match status" value="1"/>
</dbReference>
<keyword evidence="3" id="KW-1185">Reference proteome</keyword>
<comment type="caution">
    <text evidence="2">The sequence shown here is derived from an EMBL/GenBank/DDBJ whole genome shotgun (WGS) entry which is preliminary data.</text>
</comment>
<feature type="domain" description="Death" evidence="1">
    <location>
        <begin position="71"/>
        <end position="108"/>
    </location>
</feature>
<organism evidence="2 3">
    <name type="scientific">Orchesella dallaii</name>
    <dbReference type="NCBI Taxonomy" id="48710"/>
    <lineage>
        <taxon>Eukaryota</taxon>
        <taxon>Metazoa</taxon>
        <taxon>Ecdysozoa</taxon>
        <taxon>Arthropoda</taxon>
        <taxon>Hexapoda</taxon>
        <taxon>Collembola</taxon>
        <taxon>Entomobryomorpha</taxon>
        <taxon>Entomobryoidea</taxon>
        <taxon>Orchesellidae</taxon>
        <taxon>Orchesellinae</taxon>
        <taxon>Orchesella</taxon>
    </lineage>
</organism>
<dbReference type="InterPro" id="IPR011029">
    <property type="entry name" value="DEATH-like_dom_sf"/>
</dbReference>
<dbReference type="SUPFAM" id="SSF47986">
    <property type="entry name" value="DEATH domain"/>
    <property type="match status" value="1"/>
</dbReference>
<dbReference type="InterPro" id="IPR000488">
    <property type="entry name" value="Death_dom"/>
</dbReference>
<sequence>MNGAAWENYLIGDEPCTCLRINQCLSNSTSVSLLWQKLPDVGRTLGFEGSNRIVSTVLLGIKSHSGYLEDILKTWRQATTNNATLGNLVTVLRNHHLNECAEALINEFR</sequence>
<name>A0ABP1RAS2_9HEXA</name>
<accession>A0ABP1RAS2</accession>
<reference evidence="2 3" key="1">
    <citation type="submission" date="2024-08" db="EMBL/GenBank/DDBJ databases">
        <authorList>
            <person name="Cucini C."/>
            <person name="Frati F."/>
        </authorList>
    </citation>
    <scope>NUCLEOTIDE SEQUENCE [LARGE SCALE GENOMIC DNA]</scope>
</reference>
<proteinExistence type="predicted"/>
<dbReference type="Gene3D" id="1.10.533.10">
    <property type="entry name" value="Death Domain, Fas"/>
    <property type="match status" value="1"/>
</dbReference>
<dbReference type="Proteomes" id="UP001642540">
    <property type="component" value="Unassembled WGS sequence"/>
</dbReference>
<evidence type="ECO:0000313" key="3">
    <source>
        <dbReference type="Proteomes" id="UP001642540"/>
    </source>
</evidence>
<dbReference type="CDD" id="cd01670">
    <property type="entry name" value="Death"/>
    <property type="match status" value="1"/>
</dbReference>
<protein>
    <recommendedName>
        <fullName evidence="1">Death domain-containing protein</fullName>
    </recommendedName>
</protein>
<dbReference type="PROSITE" id="PS50017">
    <property type="entry name" value="DEATH_DOMAIN"/>
    <property type="match status" value="1"/>
</dbReference>